<dbReference type="OrthoDB" id="10253982at2759"/>
<reference evidence="2 3" key="1">
    <citation type="submission" date="2020-04" db="EMBL/GenBank/DDBJ databases">
        <title>Plant Genome Project.</title>
        <authorList>
            <person name="Zhang R.-G."/>
        </authorList>
    </citation>
    <scope>NUCLEOTIDE SEQUENCE [LARGE SCALE GENOMIC DNA]</scope>
    <source>
        <strain evidence="2">YNK0</strain>
        <tissue evidence="2">Leaf</tissue>
    </source>
</reference>
<dbReference type="AlphaFoldDB" id="A0A834YTR4"/>
<dbReference type="Proteomes" id="UP000655225">
    <property type="component" value="Unassembled WGS sequence"/>
</dbReference>
<evidence type="ECO:0008006" key="4">
    <source>
        <dbReference type="Google" id="ProtNLM"/>
    </source>
</evidence>
<dbReference type="InterPro" id="IPR011992">
    <property type="entry name" value="EF-hand-dom_pair"/>
</dbReference>
<gene>
    <name evidence="2" type="ORF">HHK36_019385</name>
</gene>
<proteinExistence type="predicted"/>
<dbReference type="InterPro" id="IPR050410">
    <property type="entry name" value="CCR4/nocturin_mRNA_transcr"/>
</dbReference>
<dbReference type="Gene3D" id="3.60.10.10">
    <property type="entry name" value="Endonuclease/exonuclease/phosphatase"/>
    <property type="match status" value="1"/>
</dbReference>
<organism evidence="2 3">
    <name type="scientific">Tetracentron sinense</name>
    <name type="common">Spur-leaf</name>
    <dbReference type="NCBI Taxonomy" id="13715"/>
    <lineage>
        <taxon>Eukaryota</taxon>
        <taxon>Viridiplantae</taxon>
        <taxon>Streptophyta</taxon>
        <taxon>Embryophyta</taxon>
        <taxon>Tracheophyta</taxon>
        <taxon>Spermatophyta</taxon>
        <taxon>Magnoliopsida</taxon>
        <taxon>Trochodendrales</taxon>
        <taxon>Trochodendraceae</taxon>
        <taxon>Tetracentron</taxon>
    </lineage>
</organism>
<accession>A0A834YTR4</accession>
<keyword evidence="1" id="KW-1133">Transmembrane helix</keyword>
<protein>
    <recommendedName>
        <fullName evidence="4">Endonuclease/exonuclease/phosphatase domain-containing protein</fullName>
    </recommendedName>
</protein>
<dbReference type="EMBL" id="JABCRI010000013">
    <property type="protein sequence ID" value="KAF8395439.1"/>
    <property type="molecule type" value="Genomic_DNA"/>
</dbReference>
<dbReference type="SUPFAM" id="SSF56219">
    <property type="entry name" value="DNase I-like"/>
    <property type="match status" value="1"/>
</dbReference>
<evidence type="ECO:0000313" key="3">
    <source>
        <dbReference type="Proteomes" id="UP000655225"/>
    </source>
</evidence>
<dbReference type="PANTHER" id="PTHR12121:SF92">
    <property type="entry name" value="ENDONUCLEASE_EXONUCLEASE_PHOSPHATASE DOMAIN-CONTAINING PROTEIN"/>
    <property type="match status" value="1"/>
</dbReference>
<name>A0A834YTR4_TETSI</name>
<dbReference type="Gene3D" id="1.10.238.10">
    <property type="entry name" value="EF-hand"/>
    <property type="match status" value="1"/>
</dbReference>
<evidence type="ECO:0000256" key="1">
    <source>
        <dbReference type="SAM" id="Phobius"/>
    </source>
</evidence>
<dbReference type="GO" id="GO:0000175">
    <property type="term" value="F:3'-5'-RNA exonuclease activity"/>
    <property type="evidence" value="ECO:0007669"/>
    <property type="project" value="TreeGrafter"/>
</dbReference>
<dbReference type="InterPro" id="IPR036691">
    <property type="entry name" value="Endo/exonu/phosph_ase_sf"/>
</dbReference>
<keyword evidence="3" id="KW-1185">Reference proteome</keyword>
<sequence>MRLEGPGDSIIPKVNDSRTTALRDREGTSNGGALSVPLSLKGSTVACLFTSPVWKKSSVLSGGKQAGPHRNKQIVTSDHGYYIGSLYQRYWNQPILSGSLLRFRGPHSFNHLLVIATVPGETRKPSDSPPDGIIPNLVSAEENEDLTREGEVPHMRSLKVANKLVLHDSLLEYHLSVRRLVNGVEVLGVELVEDLSQGGSGGMYSSRVTGKRGGSSNHAYYDARSYGTSSPGPCFDSRDGRYIARYAAYLDAYTGPGTATDSLGSLKIPILIPHQLAKFFRLKYLLQSVELLCESGIRNRRKQGGVAQEGNRRKGLDVQLEHEIQHACIISRESEFREHWLTRNESILDRLLMLKSSIICLQEFWVGNEELVRLYETRLGDAGYATYKLVRTNNRGDGTMPKHISFALVILVLFLCLIAVFFLFSSSAAYLVLNLKLQVCSNPCAEPPLIFLVTGLLTAVHRNHFQVLNSRDLLFNDFGDRVAQLLHVELVMHFSQIHAINREKEALVVNTHLLFPHNSSYCFHRLQQVYKILRYIESYCDEYHLPPVPIILCGDWNGSKRGHIYKFLRSQGFVSSYDIAHHYTDSDEDAHKWVSHRNHRGNVCGVDFIWLLNPTYHRKPLKESFMEAVLGNIMNCLLEVSSEGTDPNLLKTDHDHDNYITYSQFSQALTKLGLSGNPCDGLSTEDIKELWNHVDPVRGVIDFSHFDKAWNLHPFLQQREEANEEPKEQREQLPRTSISATTIGFKVTNAVLFPPEVEKGTWPANYSLSDHAQLTVEFSPVRMRCC</sequence>
<comment type="caution">
    <text evidence="2">The sequence shown here is derived from an EMBL/GenBank/DDBJ whole genome shotgun (WGS) entry which is preliminary data.</text>
</comment>
<keyword evidence="1" id="KW-0472">Membrane</keyword>
<feature type="transmembrane region" description="Helical" evidence="1">
    <location>
        <begin position="404"/>
        <end position="433"/>
    </location>
</feature>
<evidence type="ECO:0000313" key="2">
    <source>
        <dbReference type="EMBL" id="KAF8395439.1"/>
    </source>
</evidence>
<keyword evidence="1" id="KW-0812">Transmembrane</keyword>
<dbReference type="SUPFAM" id="SSF47473">
    <property type="entry name" value="EF-hand"/>
    <property type="match status" value="1"/>
</dbReference>
<dbReference type="PANTHER" id="PTHR12121">
    <property type="entry name" value="CARBON CATABOLITE REPRESSOR PROTEIN 4"/>
    <property type="match status" value="1"/>
</dbReference>